<dbReference type="AlphaFoldDB" id="A0A5P9JXL4"/>
<accession>A0A5P9JXL4</accession>
<protein>
    <recommendedName>
        <fullName evidence="1">UvrD-like helicase C-terminal domain-containing protein</fullName>
    </recommendedName>
</protein>
<reference evidence="2 3" key="1">
    <citation type="submission" date="2019-10" db="EMBL/GenBank/DDBJ databases">
        <title>Isolation, Identification of Microvirga thermotolerans HR1, a novel thermophilic bacterium and Comparative Genomics of the genus Microvirga.</title>
        <authorList>
            <person name="Li J."/>
            <person name="Zhang W."/>
            <person name="Lin M."/>
            <person name="Wang J."/>
        </authorList>
    </citation>
    <scope>NUCLEOTIDE SEQUENCE [LARGE SCALE GENOMIC DNA]</scope>
    <source>
        <strain evidence="2 3">HR1</strain>
    </source>
</reference>
<name>A0A5P9JXL4_9HYPH</name>
<dbReference type="KEGG" id="mico:GDR74_11890"/>
<evidence type="ECO:0000259" key="1">
    <source>
        <dbReference type="Pfam" id="PF13538"/>
    </source>
</evidence>
<organism evidence="2 3">
    <name type="scientific">Microvirga thermotolerans</name>
    <dbReference type="NCBI Taxonomy" id="2651334"/>
    <lineage>
        <taxon>Bacteria</taxon>
        <taxon>Pseudomonadati</taxon>
        <taxon>Pseudomonadota</taxon>
        <taxon>Alphaproteobacteria</taxon>
        <taxon>Hyphomicrobiales</taxon>
        <taxon>Methylobacteriaceae</taxon>
        <taxon>Microvirga</taxon>
    </lineage>
</organism>
<dbReference type="RefSeq" id="WP_152586508.1">
    <property type="nucleotide sequence ID" value="NZ_CP045423.1"/>
</dbReference>
<dbReference type="CDD" id="cd18809">
    <property type="entry name" value="SF1_C_RecD"/>
    <property type="match status" value="1"/>
</dbReference>
<dbReference type="SUPFAM" id="SSF52540">
    <property type="entry name" value="P-loop containing nucleoside triphosphate hydrolases"/>
    <property type="match status" value="1"/>
</dbReference>
<evidence type="ECO:0000313" key="2">
    <source>
        <dbReference type="EMBL" id="QFU16871.1"/>
    </source>
</evidence>
<evidence type="ECO:0000313" key="3">
    <source>
        <dbReference type="Proteomes" id="UP000325614"/>
    </source>
</evidence>
<dbReference type="Proteomes" id="UP000325614">
    <property type="component" value="Chromosome"/>
</dbReference>
<sequence length="132" mass="14414">MFLRNDYRRELRNGSLGTVAAVISEDALVVDFDGTVYELAGRGLDNLVLAYAVTVHMAQGSAFRRVVMPVVRTRLLDRSLVYTAVTRAREQVVLIGERGVTASAVVAEASAHRRETSLRLALRGHLPPRPGG</sequence>
<dbReference type="Pfam" id="PF13538">
    <property type="entry name" value="UvrD_C_2"/>
    <property type="match status" value="1"/>
</dbReference>
<dbReference type="Gene3D" id="3.40.50.300">
    <property type="entry name" value="P-loop containing nucleotide triphosphate hydrolases"/>
    <property type="match status" value="1"/>
</dbReference>
<feature type="domain" description="UvrD-like helicase C-terminal" evidence="1">
    <location>
        <begin position="49"/>
        <end position="95"/>
    </location>
</feature>
<keyword evidence="3" id="KW-1185">Reference proteome</keyword>
<proteinExistence type="predicted"/>
<dbReference type="InterPro" id="IPR027785">
    <property type="entry name" value="UvrD-like_helicase_C"/>
</dbReference>
<gene>
    <name evidence="2" type="ORF">GDR74_11890</name>
</gene>
<dbReference type="InterPro" id="IPR027417">
    <property type="entry name" value="P-loop_NTPase"/>
</dbReference>
<dbReference type="EMBL" id="CP045423">
    <property type="protein sequence ID" value="QFU16871.1"/>
    <property type="molecule type" value="Genomic_DNA"/>
</dbReference>
<dbReference type="Gene3D" id="2.30.30.940">
    <property type="match status" value="1"/>
</dbReference>